<keyword evidence="3" id="KW-1185">Reference proteome</keyword>
<keyword evidence="1" id="KW-0472">Membrane</keyword>
<gene>
    <name evidence="2" type="ORF">DI270_013415</name>
</gene>
<evidence type="ECO:0008006" key="4">
    <source>
        <dbReference type="Google" id="ProtNLM"/>
    </source>
</evidence>
<keyword evidence="1" id="KW-1133">Transmembrane helix</keyword>
<evidence type="ECO:0000256" key="1">
    <source>
        <dbReference type="SAM" id="Phobius"/>
    </source>
</evidence>
<feature type="transmembrane region" description="Helical" evidence="1">
    <location>
        <begin position="50"/>
        <end position="72"/>
    </location>
</feature>
<sequence>MTTNPTYPPHLRDILTRAWAIRPSLFGFLGLTIAVLAVCSLLDIPAVPVLVALALGVALVTGLTVAVAAAQLREESRGGRR</sequence>
<accession>A0ABX9LLK1</accession>
<organism evidence="2 3">
    <name type="scientific">Microbispora triticiradicis</name>
    <dbReference type="NCBI Taxonomy" id="2200763"/>
    <lineage>
        <taxon>Bacteria</taxon>
        <taxon>Bacillati</taxon>
        <taxon>Actinomycetota</taxon>
        <taxon>Actinomycetes</taxon>
        <taxon>Streptosporangiales</taxon>
        <taxon>Streptosporangiaceae</taxon>
        <taxon>Microbispora</taxon>
    </lineage>
</organism>
<comment type="caution">
    <text evidence="2">The sequence shown here is derived from an EMBL/GenBank/DDBJ whole genome shotgun (WGS) entry which is preliminary data.</text>
</comment>
<name>A0ABX9LLK1_9ACTN</name>
<evidence type="ECO:0000313" key="2">
    <source>
        <dbReference type="EMBL" id="RGA04486.1"/>
    </source>
</evidence>
<dbReference type="RefSeq" id="WP_111700223.1">
    <property type="nucleotide sequence ID" value="NZ_QFZU02000057.1"/>
</dbReference>
<reference evidence="2 3" key="1">
    <citation type="submission" date="2018-08" db="EMBL/GenBank/DDBJ databases">
        <title>Microbispora. triticiradicis sp. nov., a novel actinomycete isolated from the root of wheat (Triticum aestivum L.)).</title>
        <authorList>
            <person name="Han C."/>
        </authorList>
    </citation>
    <scope>NUCLEOTIDE SEQUENCE [LARGE SCALE GENOMIC DNA]</scope>
    <source>
        <strain evidence="2 3">NEAU-HRDPA2-9</strain>
    </source>
</reference>
<protein>
    <recommendedName>
        <fullName evidence="4">DUF3040 domain-containing protein</fullName>
    </recommendedName>
</protein>
<evidence type="ECO:0000313" key="3">
    <source>
        <dbReference type="Proteomes" id="UP000262538"/>
    </source>
</evidence>
<dbReference type="Proteomes" id="UP000262538">
    <property type="component" value="Unassembled WGS sequence"/>
</dbReference>
<keyword evidence="1" id="KW-0812">Transmembrane</keyword>
<feature type="transmembrane region" description="Helical" evidence="1">
    <location>
        <begin position="25"/>
        <end position="44"/>
    </location>
</feature>
<dbReference type="EMBL" id="QFZU02000057">
    <property type="protein sequence ID" value="RGA04486.1"/>
    <property type="molecule type" value="Genomic_DNA"/>
</dbReference>
<proteinExistence type="predicted"/>